<evidence type="ECO:0000313" key="2">
    <source>
        <dbReference type="Proteomes" id="UP001055439"/>
    </source>
</evidence>
<dbReference type="AlphaFoldDB" id="A0A9E7HHW6"/>
<reference evidence="1" key="1">
    <citation type="submission" date="2022-05" db="EMBL/GenBank/DDBJ databases">
        <title>The Musa troglodytarum L. genome provides insights into the mechanism of non-climacteric behaviour and enrichment of carotenoids.</title>
        <authorList>
            <person name="Wang J."/>
        </authorList>
    </citation>
    <scope>NUCLEOTIDE SEQUENCE</scope>
    <source>
        <tissue evidence="1">Leaf</tissue>
    </source>
</reference>
<sequence length="86" mass="9558">MLMQQRSSVPLKQCMLISPVDFALYCLPKDGYSSSVQPRMVKASRFRLGNLQFFSTRSCVSCNGSKQDMIAACICRNATNGNKTKV</sequence>
<proteinExistence type="predicted"/>
<dbReference type="Proteomes" id="UP001055439">
    <property type="component" value="Chromosome 8"/>
</dbReference>
<dbReference type="EMBL" id="CP097510">
    <property type="protein sequence ID" value="URE30437.1"/>
    <property type="molecule type" value="Genomic_DNA"/>
</dbReference>
<name>A0A9E7HHW6_9LILI</name>
<evidence type="ECO:0000313" key="1">
    <source>
        <dbReference type="EMBL" id="URE30437.1"/>
    </source>
</evidence>
<dbReference type="OrthoDB" id="1906869at2759"/>
<organism evidence="1 2">
    <name type="scientific">Musa troglodytarum</name>
    <name type="common">fe'i banana</name>
    <dbReference type="NCBI Taxonomy" id="320322"/>
    <lineage>
        <taxon>Eukaryota</taxon>
        <taxon>Viridiplantae</taxon>
        <taxon>Streptophyta</taxon>
        <taxon>Embryophyta</taxon>
        <taxon>Tracheophyta</taxon>
        <taxon>Spermatophyta</taxon>
        <taxon>Magnoliopsida</taxon>
        <taxon>Liliopsida</taxon>
        <taxon>Zingiberales</taxon>
        <taxon>Musaceae</taxon>
        <taxon>Musa</taxon>
    </lineage>
</organism>
<gene>
    <name evidence="1" type="ORF">MUK42_18237</name>
</gene>
<protein>
    <submittedName>
        <fullName evidence="1">Uncharacterized protein</fullName>
    </submittedName>
</protein>
<accession>A0A9E7HHW6</accession>
<keyword evidence="2" id="KW-1185">Reference proteome</keyword>